<feature type="binding site" evidence="11">
    <location>
        <position position="537"/>
    </location>
    <ligand>
        <name>Zn(2+)</name>
        <dbReference type="ChEBI" id="CHEBI:29105"/>
        <label>2</label>
    </ligand>
</feature>
<dbReference type="EC" id="5.6.2.4" evidence="11"/>
<protein>
    <recommendedName>
        <fullName evidence="11">Replication restart protein PriA</fullName>
    </recommendedName>
    <alternativeName>
        <fullName evidence="11">ATP-dependent DNA helicase PriA</fullName>
        <ecNumber evidence="11">5.6.2.4</ecNumber>
    </alternativeName>
    <alternativeName>
        <fullName evidence="11">DNA 3'-5' helicase PriA</fullName>
    </alternativeName>
</protein>
<dbReference type="Pfam" id="PF04851">
    <property type="entry name" value="ResIII"/>
    <property type="match status" value="1"/>
</dbReference>
<evidence type="ECO:0000313" key="15">
    <source>
        <dbReference type="EMBL" id="MFD2697907.1"/>
    </source>
</evidence>
<evidence type="ECO:0000259" key="13">
    <source>
        <dbReference type="PROSITE" id="PS51192"/>
    </source>
</evidence>
<dbReference type="SMART" id="SM00487">
    <property type="entry name" value="DEXDc"/>
    <property type="match status" value="1"/>
</dbReference>
<keyword evidence="7 11" id="KW-0862">Zinc</keyword>
<evidence type="ECO:0000256" key="10">
    <source>
        <dbReference type="ARBA" id="ARBA00023235"/>
    </source>
</evidence>
<dbReference type="Pfam" id="PF18319">
    <property type="entry name" value="Zn_ribbon_PriA"/>
    <property type="match status" value="1"/>
</dbReference>
<keyword evidence="16" id="KW-1185">Reference proteome</keyword>
<dbReference type="Pfam" id="PF17764">
    <property type="entry name" value="PriA_3primeBD"/>
    <property type="match status" value="1"/>
</dbReference>
<keyword evidence="12" id="KW-0175">Coiled coil</keyword>
<dbReference type="Gene3D" id="3.40.1440.60">
    <property type="entry name" value="PriA, 3(prime) DNA-binding domain"/>
    <property type="match status" value="1"/>
</dbReference>
<dbReference type="InterPro" id="IPR005259">
    <property type="entry name" value="PriA"/>
</dbReference>
<gene>
    <name evidence="11 15" type="primary">priA</name>
    <name evidence="15" type="ORF">ACFSQ0_07880</name>
</gene>
<feature type="domain" description="Helicase ATP-binding" evidence="13">
    <location>
        <begin position="294"/>
        <end position="462"/>
    </location>
</feature>
<dbReference type="InterPro" id="IPR042115">
    <property type="entry name" value="PriA_3primeBD_sf"/>
</dbReference>
<evidence type="ECO:0000256" key="8">
    <source>
        <dbReference type="ARBA" id="ARBA00022840"/>
    </source>
</evidence>
<feature type="binding site" evidence="11">
    <location>
        <position position="555"/>
    </location>
    <ligand>
        <name>Zn(2+)</name>
        <dbReference type="ChEBI" id="CHEBI:29105"/>
        <label>2</label>
    </ligand>
</feature>
<feature type="binding site" evidence="11">
    <location>
        <position position="552"/>
    </location>
    <ligand>
        <name>Zn(2+)</name>
        <dbReference type="ChEBI" id="CHEBI:29105"/>
        <label>2</label>
    </ligand>
</feature>
<evidence type="ECO:0000256" key="5">
    <source>
        <dbReference type="ARBA" id="ARBA00022801"/>
    </source>
</evidence>
<keyword evidence="8 11" id="KW-0067">ATP-binding</keyword>
<comment type="subunit">
    <text evidence="11">Component of the replication restart primosome.</text>
</comment>
<keyword evidence="5 11" id="KW-0378">Hydrolase</keyword>
<keyword evidence="6 11" id="KW-0347">Helicase</keyword>
<organism evidence="15 16">
    <name type="scientific">Mesonia sediminis</name>
    <dbReference type="NCBI Taxonomy" id="1703946"/>
    <lineage>
        <taxon>Bacteria</taxon>
        <taxon>Pseudomonadati</taxon>
        <taxon>Bacteroidota</taxon>
        <taxon>Flavobacteriia</taxon>
        <taxon>Flavobacteriales</taxon>
        <taxon>Flavobacteriaceae</taxon>
        <taxon>Mesonia</taxon>
    </lineage>
</organism>
<dbReference type="PROSITE" id="PS51194">
    <property type="entry name" value="HELICASE_CTER"/>
    <property type="match status" value="1"/>
</dbReference>
<dbReference type="InterPro" id="IPR041222">
    <property type="entry name" value="PriA_3primeBD"/>
</dbReference>
<comment type="catalytic activity">
    <reaction evidence="11">
        <text>Couples ATP hydrolysis with the unwinding of duplex DNA by translocating in the 3'-5' direction.</text>
        <dbReference type="EC" id="5.6.2.4"/>
    </reaction>
</comment>
<dbReference type="Pfam" id="PF18074">
    <property type="entry name" value="PriA_C"/>
    <property type="match status" value="1"/>
</dbReference>
<dbReference type="InterPro" id="IPR040498">
    <property type="entry name" value="PriA_CRR"/>
</dbReference>
<dbReference type="EMBL" id="JBHULZ010000040">
    <property type="protein sequence ID" value="MFD2697907.1"/>
    <property type="molecule type" value="Genomic_DNA"/>
</dbReference>
<evidence type="ECO:0000256" key="2">
    <source>
        <dbReference type="ARBA" id="ARBA00022705"/>
    </source>
</evidence>
<keyword evidence="2 11" id="KW-0235">DNA replication</keyword>
<feature type="binding site" evidence="11">
    <location>
        <position position="528"/>
    </location>
    <ligand>
        <name>Zn(2+)</name>
        <dbReference type="ChEBI" id="CHEBI:29105"/>
        <label>1</label>
    </ligand>
</feature>
<feature type="domain" description="Helicase C-terminal" evidence="14">
    <location>
        <begin position="560"/>
        <end position="715"/>
    </location>
</feature>
<evidence type="ECO:0000259" key="14">
    <source>
        <dbReference type="PROSITE" id="PS51194"/>
    </source>
</evidence>
<dbReference type="RefSeq" id="WP_379046600.1">
    <property type="nucleotide sequence ID" value="NZ_JBHULZ010000040.1"/>
</dbReference>
<dbReference type="PROSITE" id="PS51192">
    <property type="entry name" value="HELICASE_ATP_BIND_1"/>
    <property type="match status" value="1"/>
</dbReference>
<feature type="binding site" evidence="11">
    <location>
        <position position="565"/>
    </location>
    <ligand>
        <name>Zn(2+)</name>
        <dbReference type="ChEBI" id="CHEBI:29105"/>
        <label>1</label>
    </ligand>
</feature>
<dbReference type="InterPro" id="IPR014001">
    <property type="entry name" value="Helicase_ATP-bd"/>
</dbReference>
<dbReference type="SUPFAM" id="SSF52540">
    <property type="entry name" value="P-loop containing nucleoside triphosphate hydrolases"/>
    <property type="match status" value="1"/>
</dbReference>
<dbReference type="SMART" id="SM00490">
    <property type="entry name" value="HELICc"/>
    <property type="match status" value="1"/>
</dbReference>
<dbReference type="PANTHER" id="PTHR30580">
    <property type="entry name" value="PRIMOSOMAL PROTEIN N"/>
    <property type="match status" value="1"/>
</dbReference>
<dbReference type="HAMAP" id="MF_00983">
    <property type="entry name" value="PriA"/>
    <property type="match status" value="1"/>
</dbReference>
<keyword evidence="3 11" id="KW-0479">Metal-binding</keyword>
<dbReference type="InterPro" id="IPR041236">
    <property type="entry name" value="PriA_C"/>
</dbReference>
<evidence type="ECO:0000256" key="6">
    <source>
        <dbReference type="ARBA" id="ARBA00022806"/>
    </source>
</evidence>
<comment type="function">
    <text evidence="11">Initiates the restart of stalled replication forks, which reloads the replicative helicase on sites other than the origin of replication. Recognizes and binds to abandoned replication forks and remodels them to uncover a helicase loading site. Promotes assembly of the primosome at these replication forks.</text>
</comment>
<evidence type="ECO:0000256" key="3">
    <source>
        <dbReference type="ARBA" id="ARBA00022723"/>
    </source>
</evidence>
<dbReference type="CDD" id="cd18804">
    <property type="entry name" value="SF2_C_priA"/>
    <property type="match status" value="1"/>
</dbReference>
<evidence type="ECO:0000256" key="7">
    <source>
        <dbReference type="ARBA" id="ARBA00022833"/>
    </source>
</evidence>
<proteinExistence type="inferred from homology"/>
<dbReference type="Gene3D" id="3.40.50.300">
    <property type="entry name" value="P-loop containing nucleotide triphosphate hydrolases"/>
    <property type="match status" value="2"/>
</dbReference>
<evidence type="ECO:0000256" key="4">
    <source>
        <dbReference type="ARBA" id="ARBA00022741"/>
    </source>
</evidence>
<reference evidence="16" key="1">
    <citation type="journal article" date="2019" name="Int. J. Syst. Evol. Microbiol.">
        <title>The Global Catalogue of Microorganisms (GCM) 10K type strain sequencing project: providing services to taxonomists for standard genome sequencing and annotation.</title>
        <authorList>
            <consortium name="The Broad Institute Genomics Platform"/>
            <consortium name="The Broad Institute Genome Sequencing Center for Infectious Disease"/>
            <person name="Wu L."/>
            <person name="Ma J."/>
        </authorList>
    </citation>
    <scope>NUCLEOTIDE SEQUENCE [LARGE SCALE GENOMIC DNA]</scope>
    <source>
        <strain evidence="16">KCTC 42255</strain>
    </source>
</reference>
<keyword evidence="10 11" id="KW-0413">Isomerase</keyword>
<name>A0ABW5SFH6_9FLAO</name>
<accession>A0ABW5SFH6</accession>
<evidence type="ECO:0000256" key="1">
    <source>
        <dbReference type="ARBA" id="ARBA00022515"/>
    </source>
</evidence>
<dbReference type="InterPro" id="IPR006935">
    <property type="entry name" value="Helicase/UvrB_N"/>
</dbReference>
<evidence type="ECO:0000256" key="11">
    <source>
        <dbReference type="HAMAP-Rule" id="MF_00983"/>
    </source>
</evidence>
<feature type="binding site" evidence="11">
    <location>
        <position position="525"/>
    </location>
    <ligand>
        <name>Zn(2+)</name>
        <dbReference type="ChEBI" id="CHEBI:29105"/>
        <label>1</label>
    </ligand>
</feature>
<feature type="binding site" evidence="11">
    <location>
        <position position="568"/>
    </location>
    <ligand>
        <name>Zn(2+)</name>
        <dbReference type="ChEBI" id="CHEBI:29105"/>
        <label>1</label>
    </ligand>
</feature>
<dbReference type="InterPro" id="IPR027417">
    <property type="entry name" value="P-loop_NTPase"/>
</dbReference>
<dbReference type="InterPro" id="IPR001650">
    <property type="entry name" value="Helicase_C-like"/>
</dbReference>
<sequence>MNFYIDVIIPLAINNTFTYAISQEEYDLLQPGMRVAVPFGKSKIYTGIVAKIHQQHPEIYTPKFIETILDQSPIVSKLQLAFWEWISSYYLCSLGEVMRAALPGIFLLESETVIQRNNQHDTIELANQLSDEQFLVLEALEKQSQLKIKEVGQLLGKKNVLPILQEMAQKKYILLEQEIFEQYKPKLIKYIRLSESYENPQAMNAMLEELGRAHKQKEIVMQFFTLKAQSNKPISRKKLKEKAQASDASLNALVDKGFLEEYTLQIDRVKNQNQIAQQLIDLSAEQQAALNQIEANFKASKPVLFHGITSSGKTEVYMKLIDKQVKKGKQVLFLVPEIALTTQLIKRLEAYFGQEVMVYHSKYSQQERFETYLHIYNQTKGKIIVGTRSALLLPFQDLGLILVDESHENSFKQLNPAPRYQARDAAVVLSHLCKASIVLGTATPSIESYYNAQRDKYALVSLKKRYGQVIPPEIHLINLKEKYKRNQMKGHFSDVLIEAIEQTILAGKQVILFQNRRGYSPTLECHTCGHSPHCPNCDVSLTFHKHNNSLRCHYCGYHIAMQKACMACGSSEVSTKGFGTEQIETELNTLLPKARVARMDLDTTRGKNAYDKILDKFEQHSIDILVGTQMLTKGLDFRNVDLVGVMNADNLLNFPDFRAHERSFQMLVQVAGRAGRTAKQGKVLIQTFNPHHQILQQVTTNSYEDMFKEQVYERKNFKYPPFYRLIKITCKQRDYNAVEEASLWLSEALRQGLRDNVLGPEFPAVARVRNEYRKNIIVKIPMNYSVKKTKDFILKVKKSYESIGKFRKVKLTIDVDPV</sequence>
<dbReference type="Proteomes" id="UP001597357">
    <property type="component" value="Unassembled WGS sequence"/>
</dbReference>
<comment type="similarity">
    <text evidence="11">Belongs to the helicase family. PriA subfamily.</text>
</comment>
<feature type="coiled-coil region" evidence="12">
    <location>
        <begin position="259"/>
        <end position="296"/>
    </location>
</feature>
<evidence type="ECO:0000256" key="12">
    <source>
        <dbReference type="SAM" id="Coils"/>
    </source>
</evidence>
<dbReference type="Pfam" id="PF00271">
    <property type="entry name" value="Helicase_C"/>
    <property type="match status" value="1"/>
</dbReference>
<keyword evidence="9 11" id="KW-0238">DNA-binding</keyword>
<keyword evidence="1 11" id="KW-0639">Primosome</keyword>
<dbReference type="NCBIfam" id="TIGR00595">
    <property type="entry name" value="priA"/>
    <property type="match status" value="1"/>
</dbReference>
<comment type="cofactor">
    <cofactor evidence="11">
        <name>Zn(2+)</name>
        <dbReference type="ChEBI" id="CHEBI:29105"/>
    </cofactor>
    <text evidence="11">Binds 2 zinc ions per subunit.</text>
</comment>
<dbReference type="CDD" id="cd17929">
    <property type="entry name" value="DEXHc_priA"/>
    <property type="match status" value="1"/>
</dbReference>
<evidence type="ECO:0000256" key="9">
    <source>
        <dbReference type="ARBA" id="ARBA00023125"/>
    </source>
</evidence>
<evidence type="ECO:0000313" key="16">
    <source>
        <dbReference type="Proteomes" id="UP001597357"/>
    </source>
</evidence>
<dbReference type="PANTHER" id="PTHR30580:SF0">
    <property type="entry name" value="PRIMOSOMAL PROTEIN N"/>
    <property type="match status" value="1"/>
</dbReference>
<keyword evidence="4 11" id="KW-0547">Nucleotide-binding</keyword>
<comment type="catalytic activity">
    <reaction evidence="11">
        <text>ATP + H2O = ADP + phosphate + H(+)</text>
        <dbReference type="Rhea" id="RHEA:13065"/>
        <dbReference type="ChEBI" id="CHEBI:15377"/>
        <dbReference type="ChEBI" id="CHEBI:15378"/>
        <dbReference type="ChEBI" id="CHEBI:30616"/>
        <dbReference type="ChEBI" id="CHEBI:43474"/>
        <dbReference type="ChEBI" id="CHEBI:456216"/>
        <dbReference type="EC" id="5.6.2.4"/>
    </reaction>
</comment>
<feature type="binding site" evidence="11">
    <location>
        <position position="534"/>
    </location>
    <ligand>
        <name>Zn(2+)</name>
        <dbReference type="ChEBI" id="CHEBI:29105"/>
        <label>2</label>
    </ligand>
</feature>
<comment type="caution">
    <text evidence="15">The sequence shown here is derived from an EMBL/GenBank/DDBJ whole genome shotgun (WGS) entry which is preliminary data.</text>
</comment>